<dbReference type="SMART" id="SM01134">
    <property type="entry name" value="DeoRC"/>
    <property type="match status" value="1"/>
</dbReference>
<dbReference type="EMBL" id="DXCD01000248">
    <property type="protein sequence ID" value="HIZ14172.1"/>
    <property type="molecule type" value="Genomic_DNA"/>
</dbReference>
<dbReference type="InterPro" id="IPR037171">
    <property type="entry name" value="NagB/RpiA_transferase-like"/>
</dbReference>
<dbReference type="GO" id="GO:0009052">
    <property type="term" value="P:pentose-phosphate shunt, non-oxidative branch"/>
    <property type="evidence" value="ECO:0007669"/>
    <property type="project" value="InterPro"/>
</dbReference>
<dbReference type="Gene3D" id="3.30.70.260">
    <property type="match status" value="1"/>
</dbReference>
<keyword evidence="1 3" id="KW-0413">Isomerase</keyword>
<gene>
    <name evidence="3" type="primary">rpiA</name>
    <name evidence="3" type="ORF">H9817_09650</name>
</gene>
<reference evidence="3" key="2">
    <citation type="submission" date="2021-04" db="EMBL/GenBank/DDBJ databases">
        <authorList>
            <person name="Gilroy R."/>
        </authorList>
    </citation>
    <scope>NUCLEOTIDE SEQUENCE</scope>
    <source>
        <strain evidence="3">ChiGjej1B1-13045</strain>
    </source>
</reference>
<dbReference type="Gene3D" id="3.40.50.1360">
    <property type="match status" value="1"/>
</dbReference>
<dbReference type="GO" id="GO:0005829">
    <property type="term" value="C:cytosol"/>
    <property type="evidence" value="ECO:0007669"/>
    <property type="project" value="TreeGrafter"/>
</dbReference>
<evidence type="ECO:0000256" key="1">
    <source>
        <dbReference type="ARBA" id="ARBA00023235"/>
    </source>
</evidence>
<reference evidence="3" key="1">
    <citation type="journal article" date="2021" name="PeerJ">
        <title>Extensive microbial diversity within the chicken gut microbiome revealed by metagenomics and culture.</title>
        <authorList>
            <person name="Gilroy R."/>
            <person name="Ravi A."/>
            <person name="Getino M."/>
            <person name="Pursley I."/>
            <person name="Horton D.L."/>
            <person name="Alikhan N.F."/>
            <person name="Baker D."/>
            <person name="Gharbi K."/>
            <person name="Hall N."/>
            <person name="Watson M."/>
            <person name="Adriaenssens E.M."/>
            <person name="Foster-Nyarko E."/>
            <person name="Jarju S."/>
            <person name="Secka A."/>
            <person name="Antonio M."/>
            <person name="Oren A."/>
            <person name="Chaudhuri R.R."/>
            <person name="La Ragione R."/>
            <person name="Hildebrand F."/>
            <person name="Pallen M.J."/>
        </authorList>
    </citation>
    <scope>NUCLEOTIDE SEQUENCE</scope>
    <source>
        <strain evidence="3">ChiGjej1B1-13045</strain>
    </source>
</reference>
<dbReference type="SUPFAM" id="SSF100950">
    <property type="entry name" value="NagB/RpiA/CoA transferase-like"/>
    <property type="match status" value="1"/>
</dbReference>
<evidence type="ECO:0000313" key="4">
    <source>
        <dbReference type="Proteomes" id="UP000824017"/>
    </source>
</evidence>
<dbReference type="GO" id="GO:0004751">
    <property type="term" value="F:ribose-5-phosphate isomerase activity"/>
    <property type="evidence" value="ECO:0007669"/>
    <property type="project" value="UniProtKB-UniRule"/>
</dbReference>
<proteinExistence type="predicted"/>
<dbReference type="AlphaFoldDB" id="A0A9D2DC50"/>
<comment type="caution">
    <text evidence="3">The sequence shown here is derived from an EMBL/GenBank/DDBJ whole genome shotgun (WGS) entry which is preliminary data.</text>
</comment>
<dbReference type="InterPro" id="IPR004788">
    <property type="entry name" value="Ribose5P_isomerase_type_A"/>
</dbReference>
<name>A0A9D2DC50_9FIRM</name>
<dbReference type="PANTHER" id="PTHR11934:SF0">
    <property type="entry name" value="RIBOSE-5-PHOSPHATE ISOMERASE"/>
    <property type="match status" value="1"/>
</dbReference>
<dbReference type="Proteomes" id="UP000824017">
    <property type="component" value="Unassembled WGS sequence"/>
</dbReference>
<dbReference type="GO" id="GO:0006014">
    <property type="term" value="P:D-ribose metabolic process"/>
    <property type="evidence" value="ECO:0007669"/>
    <property type="project" value="TreeGrafter"/>
</dbReference>
<evidence type="ECO:0000313" key="3">
    <source>
        <dbReference type="EMBL" id="HIZ14172.1"/>
    </source>
</evidence>
<organism evidence="3 4">
    <name type="scientific">Candidatus Mediterraneibacter stercorigallinarum</name>
    <dbReference type="NCBI Taxonomy" id="2838686"/>
    <lineage>
        <taxon>Bacteria</taxon>
        <taxon>Bacillati</taxon>
        <taxon>Bacillota</taxon>
        <taxon>Clostridia</taxon>
        <taxon>Lachnospirales</taxon>
        <taxon>Lachnospiraceae</taxon>
        <taxon>Mediterraneibacter</taxon>
    </lineage>
</organism>
<dbReference type="PANTHER" id="PTHR11934">
    <property type="entry name" value="RIBOSE-5-PHOSPHATE ISOMERASE"/>
    <property type="match status" value="1"/>
</dbReference>
<evidence type="ECO:0000256" key="2">
    <source>
        <dbReference type="NCBIfam" id="TIGR00021"/>
    </source>
</evidence>
<dbReference type="Pfam" id="PF06026">
    <property type="entry name" value="Rib_5-P_isom_A"/>
    <property type="match status" value="1"/>
</dbReference>
<dbReference type="SUPFAM" id="SSF75445">
    <property type="entry name" value="D-ribose-5-phosphate isomerase (RpiA), lid domain"/>
    <property type="match status" value="1"/>
</dbReference>
<accession>A0A9D2DC50</accession>
<sequence>MKQKCAQKAFEMIQDKMTVGLGGGSTVALLIREIAGSRKQIRAVTPSQDTMELCVEYGIPVQPLEMTSRVDIAFDGCDEVDLELNALKSCGGIHTREKIMAAMADEYILLADEGKLKERLEFAFPVTVEVLRPARQYVKNCLEKMGAEVTERRSDQKAGLVISDDGNYLMEAHFPRTGDAKVLSDRLDRIPGIAGHSLFCGIAAKAVIVKESGIDIIEKEKS</sequence>
<dbReference type="NCBIfam" id="TIGR00021">
    <property type="entry name" value="rpiA"/>
    <property type="match status" value="1"/>
</dbReference>
<dbReference type="CDD" id="cd01398">
    <property type="entry name" value="RPI_A"/>
    <property type="match status" value="1"/>
</dbReference>
<protein>
    <recommendedName>
        <fullName evidence="2">Ribose 5-phosphate isomerase A</fullName>
        <ecNumber evidence="2">5.3.1.6</ecNumber>
    </recommendedName>
</protein>
<dbReference type="EC" id="5.3.1.6" evidence="2"/>